<dbReference type="InterPro" id="IPR036962">
    <property type="entry name" value="Glyco_hydro_3_N_sf"/>
</dbReference>
<dbReference type="EMBL" id="BAAAOB010000002">
    <property type="protein sequence ID" value="GAA1792798.1"/>
    <property type="molecule type" value="Genomic_DNA"/>
</dbReference>
<feature type="compositionally biased region" description="Low complexity" evidence="4">
    <location>
        <begin position="30"/>
        <end position="50"/>
    </location>
</feature>
<comment type="similarity">
    <text evidence="1">Belongs to the glycosyl hydrolase 3 family.</text>
</comment>
<evidence type="ECO:0000313" key="8">
    <source>
        <dbReference type="Proteomes" id="UP001500851"/>
    </source>
</evidence>
<feature type="domain" description="Glycoside hydrolase family 3 N-terminal" evidence="6">
    <location>
        <begin position="95"/>
        <end position="390"/>
    </location>
</feature>
<keyword evidence="2" id="KW-0378">Hydrolase</keyword>
<keyword evidence="3" id="KW-0326">Glycosidase</keyword>
<evidence type="ECO:0000256" key="3">
    <source>
        <dbReference type="ARBA" id="ARBA00023295"/>
    </source>
</evidence>
<dbReference type="Gene3D" id="3.20.20.300">
    <property type="entry name" value="Glycoside hydrolase, family 3, N-terminal domain"/>
    <property type="match status" value="1"/>
</dbReference>
<dbReference type="PANTHER" id="PTHR30480">
    <property type="entry name" value="BETA-HEXOSAMINIDASE-RELATED"/>
    <property type="match status" value="1"/>
</dbReference>
<sequence length="403" mass="41412">MSRGRARTARGRLAVALAAIGTAALLLGASGCAPEPAPARPSSSAPKPTKTTPPPPTLEELRHAKAQRLVASWTPRERAGSIVMAGFEGTDPAPVRAFAAQQHLGGLILMGGNVPGTPEELRALTAGLSPDPTLPVLTGIDEEGGEVTRLPWDDLPGAGELRSQPPAQTTAAFRSRAGLLHDGGVTVNFGIVADVTSDPNSFIFGRVLGENAAESGPRVAAAVAGERGLVASTLKHFPGHGAAPGDSHSGIPQTDLDRASWQRDEAPPFTDGIRAGAQLLMFGHLAYTAVDAKPASLSPVWHRIAREELGFTGVAVTDDLGMLLSSGDPAYTDPTKNAVDALAAGNDLLLMVIGSDQATATGAIDGIVAAVAAKTVPETRLTDAATRVTELRLELAGWKPPAN</sequence>
<proteinExistence type="inferred from homology"/>
<dbReference type="InterPro" id="IPR001764">
    <property type="entry name" value="Glyco_hydro_3_N"/>
</dbReference>
<keyword evidence="5" id="KW-0732">Signal</keyword>
<reference evidence="7 8" key="1">
    <citation type="journal article" date="2019" name="Int. J. Syst. Evol. Microbiol.">
        <title>The Global Catalogue of Microorganisms (GCM) 10K type strain sequencing project: providing services to taxonomists for standard genome sequencing and annotation.</title>
        <authorList>
            <consortium name="The Broad Institute Genomics Platform"/>
            <consortium name="The Broad Institute Genome Sequencing Center for Infectious Disease"/>
            <person name="Wu L."/>
            <person name="Ma J."/>
        </authorList>
    </citation>
    <scope>NUCLEOTIDE SEQUENCE [LARGE SCALE GENOMIC DNA]</scope>
    <source>
        <strain evidence="7 8">JCM 14736</strain>
    </source>
</reference>
<evidence type="ECO:0000256" key="5">
    <source>
        <dbReference type="SAM" id="SignalP"/>
    </source>
</evidence>
<organism evidence="7 8">
    <name type="scientific">Leucobacter iarius</name>
    <dbReference type="NCBI Taxonomy" id="333963"/>
    <lineage>
        <taxon>Bacteria</taxon>
        <taxon>Bacillati</taxon>
        <taxon>Actinomycetota</taxon>
        <taxon>Actinomycetes</taxon>
        <taxon>Micrococcales</taxon>
        <taxon>Microbacteriaceae</taxon>
        <taxon>Leucobacter</taxon>
    </lineage>
</organism>
<dbReference type="RefSeq" id="WP_344032234.1">
    <property type="nucleotide sequence ID" value="NZ_BAAAOB010000002.1"/>
</dbReference>
<dbReference type="Proteomes" id="UP001500851">
    <property type="component" value="Unassembled WGS sequence"/>
</dbReference>
<evidence type="ECO:0000313" key="7">
    <source>
        <dbReference type="EMBL" id="GAA1792798.1"/>
    </source>
</evidence>
<name>A0ABN2LME8_9MICO</name>
<feature type="chain" id="PRO_5047199387" description="Glycoside hydrolase family 3 N-terminal domain-containing protein" evidence="5">
    <location>
        <begin position="29"/>
        <end position="403"/>
    </location>
</feature>
<dbReference type="Pfam" id="PF00933">
    <property type="entry name" value="Glyco_hydro_3"/>
    <property type="match status" value="1"/>
</dbReference>
<dbReference type="SUPFAM" id="SSF51445">
    <property type="entry name" value="(Trans)glycosidases"/>
    <property type="match status" value="1"/>
</dbReference>
<accession>A0ABN2LME8</accession>
<comment type="caution">
    <text evidence="7">The sequence shown here is derived from an EMBL/GenBank/DDBJ whole genome shotgun (WGS) entry which is preliminary data.</text>
</comment>
<gene>
    <name evidence="7" type="ORF">GCM10009768_22210</name>
</gene>
<evidence type="ECO:0000259" key="6">
    <source>
        <dbReference type="Pfam" id="PF00933"/>
    </source>
</evidence>
<evidence type="ECO:0000256" key="1">
    <source>
        <dbReference type="ARBA" id="ARBA00005336"/>
    </source>
</evidence>
<dbReference type="PROSITE" id="PS51257">
    <property type="entry name" value="PROKAR_LIPOPROTEIN"/>
    <property type="match status" value="1"/>
</dbReference>
<dbReference type="InterPro" id="IPR017853">
    <property type="entry name" value="GH"/>
</dbReference>
<protein>
    <recommendedName>
        <fullName evidence="6">Glycoside hydrolase family 3 N-terminal domain-containing protein</fullName>
    </recommendedName>
</protein>
<feature type="region of interest" description="Disordered" evidence="4">
    <location>
        <begin position="30"/>
        <end position="59"/>
    </location>
</feature>
<evidence type="ECO:0000256" key="2">
    <source>
        <dbReference type="ARBA" id="ARBA00022801"/>
    </source>
</evidence>
<dbReference type="PANTHER" id="PTHR30480:SF16">
    <property type="entry name" value="GLYCOSIDE HYDROLASE FAMILY 3 DOMAIN PROTEIN"/>
    <property type="match status" value="1"/>
</dbReference>
<dbReference type="InterPro" id="IPR050226">
    <property type="entry name" value="NagZ_Beta-hexosaminidase"/>
</dbReference>
<feature type="signal peptide" evidence="5">
    <location>
        <begin position="1"/>
        <end position="28"/>
    </location>
</feature>
<evidence type="ECO:0000256" key="4">
    <source>
        <dbReference type="SAM" id="MobiDB-lite"/>
    </source>
</evidence>
<keyword evidence="8" id="KW-1185">Reference proteome</keyword>